<protein>
    <recommendedName>
        <fullName evidence="3">DUF600 family protein</fullName>
    </recommendedName>
</protein>
<name>A0ABU8NJL7_9SPHI</name>
<dbReference type="SUPFAM" id="SSF160424">
    <property type="entry name" value="BH3703-like"/>
    <property type="match status" value="1"/>
</dbReference>
<gene>
    <name evidence="1" type="ORF">WAE58_08395</name>
</gene>
<evidence type="ECO:0000313" key="2">
    <source>
        <dbReference type="Proteomes" id="UP001378956"/>
    </source>
</evidence>
<reference evidence="1 2" key="1">
    <citation type="submission" date="2024-03" db="EMBL/GenBank/DDBJ databases">
        <title>Sequence of Lycoming College Course Isolates.</title>
        <authorList>
            <person name="Plotts O."/>
            <person name="Newman J."/>
        </authorList>
    </citation>
    <scope>NUCLEOTIDE SEQUENCE [LARGE SCALE GENOMIC DNA]</scope>
    <source>
        <strain evidence="1 2">CJB-3</strain>
    </source>
</reference>
<sequence length="115" mass="13125">MMTIDEIYLNIAQSISNAIEDANWAEAKLDIEVVANGVVAYTGDYQVNNTTIDLSVRKIPRDVRNWLRELHSVTTSGGNNKWNRAIFSLTPDGKFNIEFIWDQDLHDEIERLAKS</sequence>
<evidence type="ECO:0000313" key="1">
    <source>
        <dbReference type="EMBL" id="MEJ2902443.1"/>
    </source>
</evidence>
<accession>A0ABU8NJL7</accession>
<dbReference type="EMBL" id="JBBEUB010000002">
    <property type="protein sequence ID" value="MEJ2902443.1"/>
    <property type="molecule type" value="Genomic_DNA"/>
</dbReference>
<evidence type="ECO:0008006" key="3">
    <source>
        <dbReference type="Google" id="ProtNLM"/>
    </source>
</evidence>
<dbReference type="InterPro" id="IPR036170">
    <property type="entry name" value="YezG-like_sf"/>
</dbReference>
<comment type="caution">
    <text evidence="1">The sequence shown here is derived from an EMBL/GenBank/DDBJ whole genome shotgun (WGS) entry which is preliminary data.</text>
</comment>
<proteinExistence type="predicted"/>
<dbReference type="Proteomes" id="UP001378956">
    <property type="component" value="Unassembled WGS sequence"/>
</dbReference>
<dbReference type="Gene3D" id="3.30.500.20">
    <property type="entry name" value="BH3703-like domains"/>
    <property type="match status" value="1"/>
</dbReference>
<dbReference type="RefSeq" id="WP_172662810.1">
    <property type="nucleotide sequence ID" value="NZ_JABMKW010000020.1"/>
</dbReference>
<organism evidence="1 2">
    <name type="scientific">Pedobacter panaciterrae</name>
    <dbReference type="NCBI Taxonomy" id="363849"/>
    <lineage>
        <taxon>Bacteria</taxon>
        <taxon>Pseudomonadati</taxon>
        <taxon>Bacteroidota</taxon>
        <taxon>Sphingobacteriia</taxon>
        <taxon>Sphingobacteriales</taxon>
        <taxon>Sphingobacteriaceae</taxon>
        <taxon>Pedobacter</taxon>
    </lineage>
</organism>
<keyword evidence="2" id="KW-1185">Reference proteome</keyword>